<dbReference type="EMBL" id="JABFOF010000009">
    <property type="protein sequence ID" value="KAG2380013.1"/>
    <property type="molecule type" value="Genomic_DNA"/>
</dbReference>
<dbReference type="AlphaFoldDB" id="A0A8T0JQE8"/>
<proteinExistence type="predicted"/>
<accession>A0A8T0JQE8</accession>
<dbReference type="Proteomes" id="UP000743370">
    <property type="component" value="Unassembled WGS sequence"/>
</dbReference>
<evidence type="ECO:0000313" key="2">
    <source>
        <dbReference type="Proteomes" id="UP000743370"/>
    </source>
</evidence>
<comment type="caution">
    <text evidence="1">The sequence shown here is derived from an EMBL/GenBank/DDBJ whole genome shotgun (WGS) entry which is preliminary data.</text>
</comment>
<protein>
    <submittedName>
        <fullName evidence="1">Uncharacterized protein</fullName>
    </submittedName>
</protein>
<sequence length="118" mass="12995">MVFFLWRLSGCSCGGGIVDAFLLRSKHEFRTEPLCEQRWSGGEGAEVGDVGEVGHETVGVDEVQEEFDVSSWIGSDEEASLSKDEFVDVGVDVDEQLEQQNCEGCLTIGVIIRQKPRV</sequence>
<evidence type="ECO:0000313" key="1">
    <source>
        <dbReference type="EMBL" id="KAG2380013.1"/>
    </source>
</evidence>
<reference evidence="1 2" key="1">
    <citation type="submission" date="2020-05" db="EMBL/GenBank/DDBJ databases">
        <title>Vigna angularis (adzuki bean) Var. LongXiaoDou No. 4 denovo assembly.</title>
        <authorList>
            <person name="Xiang H."/>
        </authorList>
    </citation>
    <scope>NUCLEOTIDE SEQUENCE [LARGE SCALE GENOMIC DNA]</scope>
    <source>
        <tissue evidence="1">Leaf</tissue>
    </source>
</reference>
<gene>
    <name evidence="1" type="ORF">HKW66_Vig0167920</name>
</gene>
<name>A0A8T0JQE8_PHAAN</name>
<organism evidence="1 2">
    <name type="scientific">Phaseolus angularis</name>
    <name type="common">Azuki bean</name>
    <name type="synonym">Vigna angularis</name>
    <dbReference type="NCBI Taxonomy" id="3914"/>
    <lineage>
        <taxon>Eukaryota</taxon>
        <taxon>Viridiplantae</taxon>
        <taxon>Streptophyta</taxon>
        <taxon>Embryophyta</taxon>
        <taxon>Tracheophyta</taxon>
        <taxon>Spermatophyta</taxon>
        <taxon>Magnoliopsida</taxon>
        <taxon>eudicotyledons</taxon>
        <taxon>Gunneridae</taxon>
        <taxon>Pentapetalae</taxon>
        <taxon>rosids</taxon>
        <taxon>fabids</taxon>
        <taxon>Fabales</taxon>
        <taxon>Fabaceae</taxon>
        <taxon>Papilionoideae</taxon>
        <taxon>50 kb inversion clade</taxon>
        <taxon>NPAAA clade</taxon>
        <taxon>indigoferoid/millettioid clade</taxon>
        <taxon>Phaseoleae</taxon>
        <taxon>Vigna</taxon>
    </lineage>
</organism>